<dbReference type="AlphaFoldDB" id="A0AAN6MSE9"/>
<reference evidence="3" key="1">
    <citation type="journal article" date="2023" name="Mol. Phylogenet. Evol.">
        <title>Genome-scale phylogeny and comparative genomics of the fungal order Sordariales.</title>
        <authorList>
            <person name="Hensen N."/>
            <person name="Bonometti L."/>
            <person name="Westerberg I."/>
            <person name="Brannstrom I.O."/>
            <person name="Guillou S."/>
            <person name="Cros-Aarteil S."/>
            <person name="Calhoun S."/>
            <person name="Haridas S."/>
            <person name="Kuo A."/>
            <person name="Mondo S."/>
            <person name="Pangilinan J."/>
            <person name="Riley R."/>
            <person name="LaButti K."/>
            <person name="Andreopoulos B."/>
            <person name="Lipzen A."/>
            <person name="Chen C."/>
            <person name="Yan M."/>
            <person name="Daum C."/>
            <person name="Ng V."/>
            <person name="Clum A."/>
            <person name="Steindorff A."/>
            <person name="Ohm R.A."/>
            <person name="Martin F."/>
            <person name="Silar P."/>
            <person name="Natvig D.O."/>
            <person name="Lalanne C."/>
            <person name="Gautier V."/>
            <person name="Ament-Velasquez S.L."/>
            <person name="Kruys A."/>
            <person name="Hutchinson M.I."/>
            <person name="Powell A.J."/>
            <person name="Barry K."/>
            <person name="Miller A.N."/>
            <person name="Grigoriev I.V."/>
            <person name="Debuchy R."/>
            <person name="Gladieux P."/>
            <person name="Hiltunen Thoren M."/>
            <person name="Johannesson H."/>
        </authorList>
    </citation>
    <scope>NUCLEOTIDE SEQUENCE</scope>
    <source>
        <strain evidence="3">CBS 103.79</strain>
    </source>
</reference>
<dbReference type="Proteomes" id="UP001303889">
    <property type="component" value="Unassembled WGS sequence"/>
</dbReference>
<feature type="compositionally biased region" description="Low complexity" evidence="1">
    <location>
        <begin position="174"/>
        <end position="186"/>
    </location>
</feature>
<name>A0AAN6MSE9_9PEZI</name>
<keyword evidence="2" id="KW-0732">Signal</keyword>
<dbReference type="EMBL" id="MU855333">
    <property type="protein sequence ID" value="KAK3906217.1"/>
    <property type="molecule type" value="Genomic_DNA"/>
</dbReference>
<sequence>MVFVKRIRLALVGMALLLSLASPAQASFDFSPCAANCVQSSGCNPSSEKCVCRDARSILLDSVISCLFFNCKTDLREFDSAFLSPVEAGCEDSNRDIPSSKLKAAESLASSYISKLTPLTTSSSPPSAPTPPPKTTSAPATTSKPPQSSRSSTTTSAADSSSTSLAADDESTDESTSSSAEETTAAPTRVVAPSPATQLSSTSSRAPSSNSDSTNPFGASSGAAGSAIPSLLSVLGLPLAIVGMLAAR</sequence>
<keyword evidence="4" id="KW-1185">Reference proteome</keyword>
<feature type="signal peptide" evidence="2">
    <location>
        <begin position="1"/>
        <end position="26"/>
    </location>
</feature>
<protein>
    <recommendedName>
        <fullName evidence="5">Extracellular membrane protein CFEM domain-containing protein</fullName>
    </recommendedName>
</protein>
<evidence type="ECO:0008006" key="5">
    <source>
        <dbReference type="Google" id="ProtNLM"/>
    </source>
</evidence>
<evidence type="ECO:0000256" key="1">
    <source>
        <dbReference type="SAM" id="MobiDB-lite"/>
    </source>
</evidence>
<comment type="caution">
    <text evidence="3">The sequence shown here is derived from an EMBL/GenBank/DDBJ whole genome shotgun (WGS) entry which is preliminary data.</text>
</comment>
<feature type="chain" id="PRO_5042890107" description="Extracellular membrane protein CFEM domain-containing protein" evidence="2">
    <location>
        <begin position="27"/>
        <end position="248"/>
    </location>
</feature>
<accession>A0AAN6MSE9</accession>
<proteinExistence type="predicted"/>
<organism evidence="3 4">
    <name type="scientific">Staphylotrichum tortipilum</name>
    <dbReference type="NCBI Taxonomy" id="2831512"/>
    <lineage>
        <taxon>Eukaryota</taxon>
        <taxon>Fungi</taxon>
        <taxon>Dikarya</taxon>
        <taxon>Ascomycota</taxon>
        <taxon>Pezizomycotina</taxon>
        <taxon>Sordariomycetes</taxon>
        <taxon>Sordariomycetidae</taxon>
        <taxon>Sordariales</taxon>
        <taxon>Chaetomiaceae</taxon>
        <taxon>Staphylotrichum</taxon>
    </lineage>
</organism>
<gene>
    <name evidence="3" type="ORF">C8A05DRAFT_29928</name>
</gene>
<feature type="compositionally biased region" description="Low complexity" evidence="1">
    <location>
        <begin position="200"/>
        <end position="225"/>
    </location>
</feature>
<evidence type="ECO:0000313" key="3">
    <source>
        <dbReference type="EMBL" id="KAK3906217.1"/>
    </source>
</evidence>
<evidence type="ECO:0000256" key="2">
    <source>
        <dbReference type="SAM" id="SignalP"/>
    </source>
</evidence>
<feature type="compositionally biased region" description="Low complexity" evidence="1">
    <location>
        <begin position="135"/>
        <end position="166"/>
    </location>
</feature>
<evidence type="ECO:0000313" key="4">
    <source>
        <dbReference type="Proteomes" id="UP001303889"/>
    </source>
</evidence>
<feature type="compositionally biased region" description="Low complexity" evidence="1">
    <location>
        <begin position="116"/>
        <end position="125"/>
    </location>
</feature>
<reference evidence="3" key="2">
    <citation type="submission" date="2023-05" db="EMBL/GenBank/DDBJ databases">
        <authorList>
            <consortium name="Lawrence Berkeley National Laboratory"/>
            <person name="Steindorff A."/>
            <person name="Hensen N."/>
            <person name="Bonometti L."/>
            <person name="Westerberg I."/>
            <person name="Brannstrom I.O."/>
            <person name="Guillou S."/>
            <person name="Cros-Aarteil S."/>
            <person name="Calhoun S."/>
            <person name="Haridas S."/>
            <person name="Kuo A."/>
            <person name="Mondo S."/>
            <person name="Pangilinan J."/>
            <person name="Riley R."/>
            <person name="Labutti K."/>
            <person name="Andreopoulos B."/>
            <person name="Lipzen A."/>
            <person name="Chen C."/>
            <person name="Yanf M."/>
            <person name="Daum C."/>
            <person name="Ng V."/>
            <person name="Clum A."/>
            <person name="Ohm R."/>
            <person name="Martin F."/>
            <person name="Silar P."/>
            <person name="Natvig D."/>
            <person name="Lalanne C."/>
            <person name="Gautier V."/>
            <person name="Ament-Velasquez S.L."/>
            <person name="Kruys A."/>
            <person name="Hutchinson M.I."/>
            <person name="Powell A.J."/>
            <person name="Barry K."/>
            <person name="Miller A.N."/>
            <person name="Grigoriev I.V."/>
            <person name="Debuchy R."/>
            <person name="Gladieux P."/>
            <person name="Thoren M.H."/>
            <person name="Johannesson H."/>
        </authorList>
    </citation>
    <scope>NUCLEOTIDE SEQUENCE</scope>
    <source>
        <strain evidence="3">CBS 103.79</strain>
    </source>
</reference>
<feature type="region of interest" description="Disordered" evidence="1">
    <location>
        <begin position="116"/>
        <end position="225"/>
    </location>
</feature>